<dbReference type="AlphaFoldDB" id="A0A225UZR0"/>
<dbReference type="OrthoDB" id="127304at2759"/>
<sequence length="149" mass="16391">MQADKAQNSSTGRRVVSPRPTKNNVAQQSKKNTSQQTRKISSPTRGVQPKKLRALKQPKTQAKPSVRQVIRSNKKAKLSITITGQTGKKKAQKQQKAANKVLLPGKVSQALAKKTSAAKKVVNRSKNRKVTPAKNIQVVRKVPGQRKKN</sequence>
<keyword evidence="3" id="KW-1185">Reference proteome</keyword>
<feature type="region of interest" description="Disordered" evidence="1">
    <location>
        <begin position="116"/>
        <end position="149"/>
    </location>
</feature>
<comment type="caution">
    <text evidence="2">The sequence shown here is derived from an EMBL/GenBank/DDBJ whole genome shotgun (WGS) entry which is preliminary data.</text>
</comment>
<dbReference type="EMBL" id="NBNE01009438">
    <property type="protein sequence ID" value="OWY98413.1"/>
    <property type="molecule type" value="Genomic_DNA"/>
</dbReference>
<gene>
    <name evidence="2" type="ORF">PHMEG_00030833</name>
</gene>
<evidence type="ECO:0000256" key="1">
    <source>
        <dbReference type="SAM" id="MobiDB-lite"/>
    </source>
</evidence>
<feature type="compositionally biased region" description="Polar residues" evidence="1">
    <location>
        <begin position="1"/>
        <end position="12"/>
    </location>
</feature>
<dbReference type="Proteomes" id="UP000198211">
    <property type="component" value="Unassembled WGS sequence"/>
</dbReference>
<evidence type="ECO:0000313" key="3">
    <source>
        <dbReference type="Proteomes" id="UP000198211"/>
    </source>
</evidence>
<organism evidence="2 3">
    <name type="scientific">Phytophthora megakarya</name>
    <dbReference type="NCBI Taxonomy" id="4795"/>
    <lineage>
        <taxon>Eukaryota</taxon>
        <taxon>Sar</taxon>
        <taxon>Stramenopiles</taxon>
        <taxon>Oomycota</taxon>
        <taxon>Peronosporomycetes</taxon>
        <taxon>Peronosporales</taxon>
        <taxon>Peronosporaceae</taxon>
        <taxon>Phytophthora</taxon>
    </lineage>
</organism>
<protein>
    <submittedName>
        <fullName evidence="2">Uncharacterized protein</fullName>
    </submittedName>
</protein>
<reference evidence="3" key="1">
    <citation type="submission" date="2017-03" db="EMBL/GenBank/DDBJ databases">
        <title>Phytopthora megakarya and P. palmivora, two closely related causual agents of cacao black pod achieved similar genome size and gene model numbers by different mechanisms.</title>
        <authorList>
            <person name="Ali S."/>
            <person name="Shao J."/>
            <person name="Larry D.J."/>
            <person name="Kronmiller B."/>
            <person name="Shen D."/>
            <person name="Strem M.D."/>
            <person name="Melnick R.L."/>
            <person name="Guiltinan M.J."/>
            <person name="Tyler B.M."/>
            <person name="Meinhardt L.W."/>
            <person name="Bailey B.A."/>
        </authorList>
    </citation>
    <scope>NUCLEOTIDE SEQUENCE [LARGE SCALE GENOMIC DNA]</scope>
    <source>
        <strain evidence="3">zdho120</strain>
    </source>
</reference>
<feature type="region of interest" description="Disordered" evidence="1">
    <location>
        <begin position="1"/>
        <end position="68"/>
    </location>
</feature>
<accession>A0A225UZR0</accession>
<feature type="compositionally biased region" description="Basic residues" evidence="1">
    <location>
        <begin position="121"/>
        <end position="131"/>
    </location>
</feature>
<name>A0A225UZR0_9STRA</name>
<proteinExistence type="predicted"/>
<evidence type="ECO:0000313" key="2">
    <source>
        <dbReference type="EMBL" id="OWY98413.1"/>
    </source>
</evidence>
<feature type="compositionally biased region" description="Polar residues" evidence="1">
    <location>
        <begin position="20"/>
        <end position="45"/>
    </location>
</feature>